<keyword evidence="4" id="KW-1185">Reference proteome</keyword>
<dbReference type="AlphaFoldDB" id="A0A6A6X7H3"/>
<keyword evidence="1" id="KW-0732">Signal</keyword>
<evidence type="ECO:0000313" key="3">
    <source>
        <dbReference type="EMBL" id="KAF2791857.1"/>
    </source>
</evidence>
<feature type="domain" description="Endo-1,3(4)-beta-glucanase 1 carbohydrate binding" evidence="2">
    <location>
        <begin position="20"/>
        <end position="47"/>
    </location>
</feature>
<feature type="chain" id="PRO_5025688894" description="Endo-1,3(4)-beta-glucanase 1 carbohydrate binding domain-containing protein" evidence="1">
    <location>
        <begin position="18"/>
        <end position="234"/>
    </location>
</feature>
<dbReference type="GO" id="GO:0030246">
    <property type="term" value="F:carbohydrate binding"/>
    <property type="evidence" value="ECO:0007669"/>
    <property type="project" value="InterPro"/>
</dbReference>
<sequence>MLRFALFAFFNLAMVHGELCGNQTYSPSEYVCVEDEILCPIINGTPYICRSTGLEPLPFLDAPFVLTVSNPYVPDIDGLPVHASGQRLVTGPNAKTSTYCPLGIEECDELISNRTVLSARGGKSWSLMVQVPGGQQGYLHPGGMPTYTQAHSMYVPPGSQRVGFAAHAYGVFVNWKVPEGWWACRPDPELGDADGVWKIFGRKQGNGTRGKGCVGVNLLVDEVDAEQYWAWQYT</sequence>
<dbReference type="Pfam" id="PF10645">
    <property type="entry name" value="Carb_bind"/>
    <property type="match status" value="1"/>
</dbReference>
<organism evidence="3 4">
    <name type="scientific">Melanomma pulvis-pyrius CBS 109.77</name>
    <dbReference type="NCBI Taxonomy" id="1314802"/>
    <lineage>
        <taxon>Eukaryota</taxon>
        <taxon>Fungi</taxon>
        <taxon>Dikarya</taxon>
        <taxon>Ascomycota</taxon>
        <taxon>Pezizomycotina</taxon>
        <taxon>Dothideomycetes</taxon>
        <taxon>Pleosporomycetidae</taxon>
        <taxon>Pleosporales</taxon>
        <taxon>Melanommataceae</taxon>
        <taxon>Melanomma</taxon>
    </lineage>
</organism>
<gene>
    <name evidence="3" type="ORF">K505DRAFT_339186</name>
</gene>
<proteinExistence type="predicted"/>
<name>A0A6A6X7H3_9PLEO</name>
<dbReference type="EMBL" id="MU001998">
    <property type="protein sequence ID" value="KAF2791857.1"/>
    <property type="molecule type" value="Genomic_DNA"/>
</dbReference>
<dbReference type="InterPro" id="IPR018909">
    <property type="entry name" value="Eng1_septum"/>
</dbReference>
<dbReference type="OrthoDB" id="5430620at2759"/>
<reference evidence="3" key="1">
    <citation type="journal article" date="2020" name="Stud. Mycol.">
        <title>101 Dothideomycetes genomes: a test case for predicting lifestyles and emergence of pathogens.</title>
        <authorList>
            <person name="Haridas S."/>
            <person name="Albert R."/>
            <person name="Binder M."/>
            <person name="Bloem J."/>
            <person name="Labutti K."/>
            <person name="Salamov A."/>
            <person name="Andreopoulos B."/>
            <person name="Baker S."/>
            <person name="Barry K."/>
            <person name="Bills G."/>
            <person name="Bluhm B."/>
            <person name="Cannon C."/>
            <person name="Castanera R."/>
            <person name="Culley D."/>
            <person name="Daum C."/>
            <person name="Ezra D."/>
            <person name="Gonzalez J."/>
            <person name="Henrissat B."/>
            <person name="Kuo A."/>
            <person name="Liang C."/>
            <person name="Lipzen A."/>
            <person name="Lutzoni F."/>
            <person name="Magnuson J."/>
            <person name="Mondo S."/>
            <person name="Nolan M."/>
            <person name="Ohm R."/>
            <person name="Pangilinan J."/>
            <person name="Park H.-J."/>
            <person name="Ramirez L."/>
            <person name="Alfaro M."/>
            <person name="Sun H."/>
            <person name="Tritt A."/>
            <person name="Yoshinaga Y."/>
            <person name="Zwiers L.-H."/>
            <person name="Turgeon B."/>
            <person name="Goodwin S."/>
            <person name="Spatafora J."/>
            <person name="Crous P."/>
            <person name="Grigoriev I."/>
        </authorList>
    </citation>
    <scope>NUCLEOTIDE SEQUENCE</scope>
    <source>
        <strain evidence="3">CBS 109.77</strain>
    </source>
</reference>
<dbReference type="Proteomes" id="UP000799757">
    <property type="component" value="Unassembled WGS sequence"/>
</dbReference>
<feature type="signal peptide" evidence="1">
    <location>
        <begin position="1"/>
        <end position="17"/>
    </location>
</feature>
<dbReference type="InterPro" id="IPR052820">
    <property type="entry name" value="PhiA_domain"/>
</dbReference>
<dbReference type="PANTHER" id="PTHR42047:SF1">
    <property type="entry name" value="PROTEIN, PUTATIVE (AFU_ORTHOLOGUE AFUA_6G03560)-RELATED"/>
    <property type="match status" value="1"/>
</dbReference>
<dbReference type="PANTHER" id="PTHR42047">
    <property type="entry name" value="PROTEIN, PUTATIVE (AFU_ORTHOLOGUE AFUA_6G03560)-RELATED"/>
    <property type="match status" value="1"/>
</dbReference>
<evidence type="ECO:0000259" key="2">
    <source>
        <dbReference type="Pfam" id="PF10645"/>
    </source>
</evidence>
<evidence type="ECO:0000256" key="1">
    <source>
        <dbReference type="SAM" id="SignalP"/>
    </source>
</evidence>
<protein>
    <recommendedName>
        <fullName evidence="2">Endo-1,3(4)-beta-glucanase 1 carbohydrate binding domain-containing protein</fullName>
    </recommendedName>
</protein>
<accession>A0A6A6X7H3</accession>
<evidence type="ECO:0000313" key="4">
    <source>
        <dbReference type="Proteomes" id="UP000799757"/>
    </source>
</evidence>